<dbReference type="InterPro" id="IPR004477">
    <property type="entry name" value="ComEC_N"/>
</dbReference>
<dbReference type="AlphaFoldDB" id="A0A2M9G1G9"/>
<proteinExistence type="predicted"/>
<comment type="subcellular location">
    <subcellularLocation>
        <location evidence="1">Cell membrane</location>
        <topology evidence="1">Multi-pass membrane protein</topology>
    </subcellularLocation>
</comment>
<dbReference type="RefSeq" id="WP_109793584.1">
    <property type="nucleotide sequence ID" value="NZ_PHIG01000032.1"/>
</dbReference>
<keyword evidence="3 6" id="KW-0812">Transmembrane</keyword>
<evidence type="ECO:0000313" key="10">
    <source>
        <dbReference type="Proteomes" id="UP000229498"/>
    </source>
</evidence>
<feature type="domain" description="DUF4131" evidence="8">
    <location>
        <begin position="60"/>
        <end position="211"/>
    </location>
</feature>
<feature type="domain" description="ComEC/Rec2-related protein" evidence="7">
    <location>
        <begin position="251"/>
        <end position="533"/>
    </location>
</feature>
<keyword evidence="5 6" id="KW-0472">Membrane</keyword>
<evidence type="ECO:0000259" key="7">
    <source>
        <dbReference type="Pfam" id="PF03772"/>
    </source>
</evidence>
<organism evidence="9 10">
    <name type="scientific">Minwuia thermotolerans</name>
    <dbReference type="NCBI Taxonomy" id="2056226"/>
    <lineage>
        <taxon>Bacteria</taxon>
        <taxon>Pseudomonadati</taxon>
        <taxon>Pseudomonadota</taxon>
        <taxon>Alphaproteobacteria</taxon>
        <taxon>Minwuiales</taxon>
        <taxon>Minwuiaceae</taxon>
        <taxon>Minwuia</taxon>
    </lineage>
</organism>
<feature type="transmembrane region" description="Helical" evidence="6">
    <location>
        <begin position="482"/>
        <end position="501"/>
    </location>
</feature>
<feature type="transmembrane region" description="Helical" evidence="6">
    <location>
        <begin position="61"/>
        <end position="79"/>
    </location>
</feature>
<evidence type="ECO:0000256" key="3">
    <source>
        <dbReference type="ARBA" id="ARBA00022692"/>
    </source>
</evidence>
<feature type="transmembrane region" description="Helical" evidence="6">
    <location>
        <begin position="416"/>
        <end position="441"/>
    </location>
</feature>
<feature type="transmembrane region" description="Helical" evidence="6">
    <location>
        <begin position="38"/>
        <end position="56"/>
    </location>
</feature>
<accession>A0A2M9G1G9</accession>
<gene>
    <name evidence="9" type="ORF">CVT23_10895</name>
</gene>
<dbReference type="OrthoDB" id="9790149at2"/>
<dbReference type="Pfam" id="PF13567">
    <property type="entry name" value="DUF4131"/>
    <property type="match status" value="1"/>
</dbReference>
<evidence type="ECO:0000259" key="8">
    <source>
        <dbReference type="Pfam" id="PF13567"/>
    </source>
</evidence>
<evidence type="ECO:0000313" key="9">
    <source>
        <dbReference type="EMBL" id="PJK29560.1"/>
    </source>
</evidence>
<feature type="transmembrane region" description="Helical" evidence="6">
    <location>
        <begin position="453"/>
        <end position="475"/>
    </location>
</feature>
<feature type="transmembrane region" description="Helical" evidence="6">
    <location>
        <begin position="85"/>
        <end position="103"/>
    </location>
</feature>
<evidence type="ECO:0000256" key="4">
    <source>
        <dbReference type="ARBA" id="ARBA00022989"/>
    </source>
</evidence>
<dbReference type="PANTHER" id="PTHR30619:SF1">
    <property type="entry name" value="RECOMBINATION PROTEIN 2"/>
    <property type="match status" value="1"/>
</dbReference>
<dbReference type="Proteomes" id="UP000229498">
    <property type="component" value="Unassembled WGS sequence"/>
</dbReference>
<feature type="transmembrane region" description="Helical" evidence="6">
    <location>
        <begin position="310"/>
        <end position="328"/>
    </location>
</feature>
<dbReference type="NCBIfam" id="TIGR00360">
    <property type="entry name" value="ComEC_N-term"/>
    <property type="match status" value="1"/>
</dbReference>
<dbReference type="GO" id="GO:0005886">
    <property type="term" value="C:plasma membrane"/>
    <property type="evidence" value="ECO:0007669"/>
    <property type="project" value="UniProtKB-SubCell"/>
</dbReference>
<keyword evidence="4 6" id="KW-1133">Transmembrane helix</keyword>
<evidence type="ECO:0000256" key="2">
    <source>
        <dbReference type="ARBA" id="ARBA00022475"/>
    </source>
</evidence>
<evidence type="ECO:0000256" key="6">
    <source>
        <dbReference type="SAM" id="Phobius"/>
    </source>
</evidence>
<dbReference type="InterPro" id="IPR052159">
    <property type="entry name" value="Competence_DNA_uptake"/>
</dbReference>
<evidence type="ECO:0000256" key="1">
    <source>
        <dbReference type="ARBA" id="ARBA00004651"/>
    </source>
</evidence>
<feature type="transmembrane region" description="Helical" evidence="6">
    <location>
        <begin position="272"/>
        <end position="298"/>
    </location>
</feature>
<dbReference type="InterPro" id="IPR025405">
    <property type="entry name" value="DUF4131"/>
</dbReference>
<sequence length="721" mass="76523">MYHIPAGLTRRLGAAAARLLRDPAGALAAALEAERGRLFNFVPVLFGGGIAVYFALPFEPALPWLAFLAVLAMFATVQLRATPVRLPALACLLAVLGLAAAALRTEAVRAPILPAEVGPTELAGEVLAVERRPDAARLVLAPDRFGRLRAEDLPHKVRISVRSGAEAIRAGDTVTMLAFAGPPSPPAEPGAFDFQRYAFYRGLGGYGYALGAAEIVRPGEGSGWLSRLRDRMASRIAGAIGGAAGGVAAALITGDRSRIGEAEEQALRDAGLAHLLAISGLHMGLVTGFLFFGLRALLALHPPLALRRPIKKWAALTAIAGGAGYLVLTGGSVPTVRAFVMVALVMLAVLADRRAISLRTVALAAMLILALSPEALVEPGFQMSFAAVTALVAAYERYGDRWRRSGGERGPLRRIVGYLAGVALTTLIAGAATGPFAIYHFNRFADYGVLGNLAGIPLVAFWVMPTGTLAALAMPVGLDGPLLWLMGQGIDAVLTVAHWVAALPGAVRLVPAMPVWGLTAVAVGGLWLCLWARAWRVLGLGGIAIGLASPHLAERPLIRVDSDARLVAVRTETGGVMLSSARREKFTADQWLARDGLAGSLPWPARLSSPDGRMRCDDAGCIWRADGWMIALPVHQRAVAEDCTRADVVISLVPVFGRCPSARIVIDRFDIWRDGAHALWFDARAGPSARSVNAVRGRRAWIRDPVPAKDQYWRKRAVSRP</sequence>
<dbReference type="PANTHER" id="PTHR30619">
    <property type="entry name" value="DNA INTERNALIZATION/COMPETENCE PROTEIN COMEC/REC2"/>
    <property type="match status" value="1"/>
</dbReference>
<dbReference type="Pfam" id="PF03772">
    <property type="entry name" value="Competence"/>
    <property type="match status" value="1"/>
</dbReference>
<keyword evidence="2" id="KW-1003">Cell membrane</keyword>
<comment type="caution">
    <text evidence="9">The sequence shown here is derived from an EMBL/GenBank/DDBJ whole genome shotgun (WGS) entry which is preliminary data.</text>
</comment>
<name>A0A2M9G1G9_9PROT</name>
<feature type="transmembrane region" description="Helical" evidence="6">
    <location>
        <begin position="379"/>
        <end position="395"/>
    </location>
</feature>
<keyword evidence="10" id="KW-1185">Reference proteome</keyword>
<dbReference type="EMBL" id="PHIG01000032">
    <property type="protein sequence ID" value="PJK29560.1"/>
    <property type="molecule type" value="Genomic_DNA"/>
</dbReference>
<feature type="transmembrane region" description="Helical" evidence="6">
    <location>
        <begin position="232"/>
        <end position="252"/>
    </location>
</feature>
<feature type="transmembrane region" description="Helical" evidence="6">
    <location>
        <begin position="513"/>
        <end position="532"/>
    </location>
</feature>
<protein>
    <submittedName>
        <fullName evidence="9">Metal-binding protein</fullName>
    </submittedName>
</protein>
<reference evidence="9 10" key="1">
    <citation type="submission" date="2017-11" db="EMBL/GenBank/DDBJ databases">
        <title>Draft genome sequence of Rhizobiales bacterium SY3-13.</title>
        <authorList>
            <person name="Sun C."/>
        </authorList>
    </citation>
    <scope>NUCLEOTIDE SEQUENCE [LARGE SCALE GENOMIC DNA]</scope>
    <source>
        <strain evidence="9 10">SY3-13</strain>
    </source>
</reference>
<evidence type="ECO:0000256" key="5">
    <source>
        <dbReference type="ARBA" id="ARBA00023136"/>
    </source>
</evidence>
<feature type="transmembrane region" description="Helical" evidence="6">
    <location>
        <begin position="356"/>
        <end position="373"/>
    </location>
</feature>